<comment type="caution">
    <text evidence="1">The sequence shown here is derived from an EMBL/GenBank/DDBJ whole genome shotgun (WGS) entry which is preliminary data.</text>
</comment>
<evidence type="ECO:0000313" key="2">
    <source>
        <dbReference type="Proteomes" id="UP000027731"/>
    </source>
</evidence>
<dbReference type="PATRIC" id="fig|1598.90.peg.808"/>
<proteinExistence type="predicted"/>
<gene>
    <name evidence="1" type="ORF">LR3_06910</name>
</gene>
<dbReference type="Proteomes" id="UP000027731">
    <property type="component" value="Unassembled WGS sequence"/>
</dbReference>
<dbReference type="AlphaFoldDB" id="A0A073JPT5"/>
<sequence>MHIDYMLSFKINILNGKEIARQQLNLTARPDVAKVYPRLYQSKKSGFNASFKLPTVSLDNLQLVLRFTDSKDGNGNTSDAWIDINRGMIKKI</sequence>
<name>A0A073JPT5_LIMRT</name>
<evidence type="ECO:0000313" key="1">
    <source>
        <dbReference type="EMBL" id="KEK15501.1"/>
    </source>
</evidence>
<reference evidence="1 2" key="1">
    <citation type="submission" date="2014-06" db="EMBL/GenBank/DDBJ databases">
        <title>Genetic determinant of reutericyclin biosynthesis of Lactobacillus reuteri.</title>
        <authorList>
            <person name="Lin X."/>
            <person name="Duar R."/>
            <person name="Walter J."/>
            <person name="Gaenzle M."/>
        </authorList>
    </citation>
    <scope>NUCLEOTIDE SEQUENCE [LARGE SCALE GENOMIC DNA]</scope>
    <source>
        <strain evidence="1 2">LTH2584</strain>
    </source>
</reference>
<dbReference type="EMBL" id="JOSX01000013">
    <property type="protein sequence ID" value="KEK15501.1"/>
    <property type="molecule type" value="Genomic_DNA"/>
</dbReference>
<accession>A0A073JPT5</accession>
<organism evidence="1 2">
    <name type="scientific">Limosilactobacillus reuteri</name>
    <name type="common">Lactobacillus reuteri</name>
    <dbReference type="NCBI Taxonomy" id="1598"/>
    <lineage>
        <taxon>Bacteria</taxon>
        <taxon>Bacillati</taxon>
        <taxon>Bacillota</taxon>
        <taxon>Bacilli</taxon>
        <taxon>Lactobacillales</taxon>
        <taxon>Lactobacillaceae</taxon>
        <taxon>Limosilactobacillus</taxon>
    </lineage>
</organism>
<protein>
    <submittedName>
        <fullName evidence="1">Uncharacterized protein</fullName>
    </submittedName>
</protein>